<keyword evidence="3" id="KW-1185">Reference proteome</keyword>
<sequence length="268" mass="30045">MKSYIALCDDCDRLPEYPATCYTLHIQGFEGVYGHLIEDTIKSMTWNDSWVVNHDELTVTLRGDTRESRQEGIDKTLLFERDKGTFKVLKKWTGERFPIYGPGRELIVDLERSGATLFDSDGRVSIWLARRAPTKTLYPNRLGVTVGGSLPARETPLECLIRESQEEASLPADLISKHAKSTGITAFVTASESETTSGGESGLIRAETQFVYDMKVDENVIPTPFDMEASDISLYSIDEIKKALDDREFTPGNGCLILDFFIRHGFVT</sequence>
<organism evidence="2 3">
    <name type="scientific">Cordyceps confragosa</name>
    <name type="common">Lecanicillium lecanii</name>
    <dbReference type="NCBI Taxonomy" id="2714763"/>
    <lineage>
        <taxon>Eukaryota</taxon>
        <taxon>Fungi</taxon>
        <taxon>Dikarya</taxon>
        <taxon>Ascomycota</taxon>
        <taxon>Pezizomycotina</taxon>
        <taxon>Sordariomycetes</taxon>
        <taxon>Hypocreomycetidae</taxon>
        <taxon>Hypocreales</taxon>
        <taxon>Cordycipitaceae</taxon>
        <taxon>Akanthomyces</taxon>
    </lineage>
</organism>
<dbReference type="Gene3D" id="3.90.79.10">
    <property type="entry name" value="Nucleoside Triphosphate Pyrophosphohydrolase"/>
    <property type="match status" value="1"/>
</dbReference>
<evidence type="ECO:0000313" key="3">
    <source>
        <dbReference type="Proteomes" id="UP000243081"/>
    </source>
</evidence>
<dbReference type="InterPro" id="IPR015797">
    <property type="entry name" value="NUDIX_hydrolase-like_dom_sf"/>
</dbReference>
<proteinExistence type="predicted"/>
<evidence type="ECO:0000313" key="2">
    <source>
        <dbReference type="EMBL" id="OAQ97288.1"/>
    </source>
</evidence>
<dbReference type="Pfam" id="PF00293">
    <property type="entry name" value="NUDIX"/>
    <property type="match status" value="1"/>
</dbReference>
<comment type="caution">
    <text evidence="2">The sequence shown here is derived from an EMBL/GenBank/DDBJ whole genome shotgun (WGS) entry which is preliminary data.</text>
</comment>
<gene>
    <name evidence="2" type="ORF">LLEC1_00042</name>
</gene>
<dbReference type="AlphaFoldDB" id="A0A179I6D6"/>
<dbReference type="EMBL" id="LUKN01003529">
    <property type="protein sequence ID" value="OAQ97288.1"/>
    <property type="molecule type" value="Genomic_DNA"/>
</dbReference>
<dbReference type="PROSITE" id="PS51462">
    <property type="entry name" value="NUDIX"/>
    <property type="match status" value="1"/>
</dbReference>
<dbReference type="CDD" id="cd03676">
    <property type="entry name" value="NUDIX_Tnr3_like"/>
    <property type="match status" value="1"/>
</dbReference>
<dbReference type="InterPro" id="IPR000086">
    <property type="entry name" value="NUDIX_hydrolase_dom"/>
</dbReference>
<protein>
    <recommendedName>
        <fullName evidence="1">Nudix hydrolase domain-containing protein</fullName>
    </recommendedName>
</protein>
<dbReference type="SUPFAM" id="SSF55811">
    <property type="entry name" value="Nudix"/>
    <property type="match status" value="1"/>
</dbReference>
<accession>A0A179I6D6</accession>
<feature type="domain" description="Nudix hydrolase" evidence="1">
    <location>
        <begin position="108"/>
        <end position="257"/>
    </location>
</feature>
<dbReference type="Proteomes" id="UP000243081">
    <property type="component" value="Unassembled WGS sequence"/>
</dbReference>
<name>A0A179I6D6_CORDF</name>
<dbReference type="OrthoDB" id="10261522at2759"/>
<evidence type="ECO:0000259" key="1">
    <source>
        <dbReference type="PROSITE" id="PS51462"/>
    </source>
</evidence>
<dbReference type="Gene3D" id="3.30.750.160">
    <property type="match status" value="1"/>
</dbReference>
<dbReference type="OMA" id="GVQMLCY"/>
<reference evidence="2 3" key="1">
    <citation type="submission" date="2016-03" db="EMBL/GenBank/DDBJ databases">
        <title>Fine-scale spatial genetic structure of a fungal parasite of coffee scale insects.</title>
        <authorList>
            <person name="Jackson D."/>
            <person name="Zemenick K.A."/>
            <person name="Malloure B."/>
            <person name="Quandt C.A."/>
            <person name="James T.Y."/>
        </authorList>
    </citation>
    <scope>NUCLEOTIDE SEQUENCE [LARGE SCALE GENOMIC DNA]</scope>
    <source>
        <strain evidence="2 3">UM487</strain>
    </source>
</reference>